<keyword evidence="3" id="KW-1185">Reference proteome</keyword>
<name>A0A517NWQ8_9BACT</name>
<organism evidence="2 3">
    <name type="scientific">Stieleria marina</name>
    <dbReference type="NCBI Taxonomy" id="1930275"/>
    <lineage>
        <taxon>Bacteria</taxon>
        <taxon>Pseudomonadati</taxon>
        <taxon>Planctomycetota</taxon>
        <taxon>Planctomycetia</taxon>
        <taxon>Pirellulales</taxon>
        <taxon>Pirellulaceae</taxon>
        <taxon>Stieleria</taxon>
    </lineage>
</organism>
<sequence length="58" mass="6484">MLPQTQSLRADILGTSLCAVWLELALGLYWLGSSPLLCRHRRVKTPEQGFSGSMFLPH</sequence>
<dbReference type="AlphaFoldDB" id="A0A517NWQ8"/>
<evidence type="ECO:0000313" key="3">
    <source>
        <dbReference type="Proteomes" id="UP000319817"/>
    </source>
</evidence>
<keyword evidence="1" id="KW-0812">Transmembrane</keyword>
<evidence type="ECO:0000313" key="2">
    <source>
        <dbReference type="EMBL" id="QDT11551.1"/>
    </source>
</evidence>
<evidence type="ECO:0000256" key="1">
    <source>
        <dbReference type="SAM" id="Phobius"/>
    </source>
</evidence>
<proteinExistence type="predicted"/>
<dbReference type="Proteomes" id="UP000319817">
    <property type="component" value="Chromosome"/>
</dbReference>
<protein>
    <submittedName>
        <fullName evidence="2">Uncharacterized protein</fullName>
    </submittedName>
</protein>
<keyword evidence="1" id="KW-0472">Membrane</keyword>
<reference evidence="2 3" key="1">
    <citation type="submission" date="2019-02" db="EMBL/GenBank/DDBJ databases">
        <title>Deep-cultivation of Planctomycetes and their phenomic and genomic characterization uncovers novel biology.</title>
        <authorList>
            <person name="Wiegand S."/>
            <person name="Jogler M."/>
            <person name="Boedeker C."/>
            <person name="Pinto D."/>
            <person name="Vollmers J."/>
            <person name="Rivas-Marin E."/>
            <person name="Kohn T."/>
            <person name="Peeters S.H."/>
            <person name="Heuer A."/>
            <person name="Rast P."/>
            <person name="Oberbeckmann S."/>
            <person name="Bunk B."/>
            <person name="Jeske O."/>
            <person name="Meyerdierks A."/>
            <person name="Storesund J.E."/>
            <person name="Kallscheuer N."/>
            <person name="Luecker S."/>
            <person name="Lage O.M."/>
            <person name="Pohl T."/>
            <person name="Merkel B.J."/>
            <person name="Hornburger P."/>
            <person name="Mueller R.-W."/>
            <person name="Bruemmer F."/>
            <person name="Labrenz M."/>
            <person name="Spormann A.M."/>
            <person name="Op den Camp H."/>
            <person name="Overmann J."/>
            <person name="Amann R."/>
            <person name="Jetten M.S.M."/>
            <person name="Mascher T."/>
            <person name="Medema M.H."/>
            <person name="Devos D.P."/>
            <person name="Kaster A.-K."/>
            <person name="Ovreas L."/>
            <person name="Rohde M."/>
            <person name="Galperin M.Y."/>
            <person name="Jogler C."/>
        </authorList>
    </citation>
    <scope>NUCLEOTIDE SEQUENCE [LARGE SCALE GENOMIC DNA]</scope>
    <source>
        <strain evidence="2 3">K23_9</strain>
    </source>
</reference>
<feature type="transmembrane region" description="Helical" evidence="1">
    <location>
        <begin position="12"/>
        <end position="32"/>
    </location>
</feature>
<keyword evidence="1" id="KW-1133">Transmembrane helix</keyword>
<gene>
    <name evidence="2" type="ORF">K239x_35490</name>
</gene>
<dbReference type="EMBL" id="CP036526">
    <property type="protein sequence ID" value="QDT11551.1"/>
    <property type="molecule type" value="Genomic_DNA"/>
</dbReference>
<accession>A0A517NWQ8</accession>